<reference evidence="6 7" key="1">
    <citation type="journal article" date="2018" name="Mol. Biol. Evol.">
        <title>Broad Genomic Sampling Reveals a Smut Pathogenic Ancestry of the Fungal Clade Ustilaginomycotina.</title>
        <authorList>
            <person name="Kijpornyongpan T."/>
            <person name="Mondo S.J."/>
            <person name="Barry K."/>
            <person name="Sandor L."/>
            <person name="Lee J."/>
            <person name="Lipzen A."/>
            <person name="Pangilinan J."/>
            <person name="LaButti K."/>
            <person name="Hainaut M."/>
            <person name="Henrissat B."/>
            <person name="Grigoriev I.V."/>
            <person name="Spatafora J.W."/>
            <person name="Aime M.C."/>
        </authorList>
    </citation>
    <scope>NUCLEOTIDE SEQUENCE [LARGE SCALE GENOMIC DNA]</scope>
    <source>
        <strain evidence="6 7">MCA 5214</strain>
    </source>
</reference>
<keyword evidence="2 3" id="KW-0694">RNA-binding</keyword>
<dbReference type="GO" id="GO:0003723">
    <property type="term" value="F:RNA binding"/>
    <property type="evidence" value="ECO:0007669"/>
    <property type="project" value="UniProtKB-UniRule"/>
</dbReference>
<sequence>MYARARDAAVAIVELQKKGFQTSFARHESFSAKLRMMSDSRSTNVYISNLPLAMGEEELEALVRPHQIISRRILTKPDGTSRGVGFIRFQSRDIAQSCIDLLHGRRLDGHPHPLQARFADSESQKRLKQDTTLRKIYADLDMGVLRSPSGHNLRPTPLSNNNVWASGANYGAGRYGVVPHGAQVASSAMQAMTGAIPMRFTNSEPGMPRHAGQRIANKHQHLHQQIHHNQQQQQHQQLMRAAGQYSAAVPMSATTSNASFYPGAPFTGTPPTSMSPWVAASGGGVIATTDTDIGVASGLWTQPGSPLQPIFNAQTAANMGPNGWLLPSSTAATAVGIKSAPQVDKTKAVNNRLWSPLLSTDGNLAPASPSIDGSTVGTNTTFNSPVFPANEGSFASMAKPAQWVAPTFNAVPRIRMADGTESSALEQKHLGSLLTSGINGGSGGLGDGAATSGTGNGNANQQDWLQHYALNGDAAVMMYPPELNFVRASGQTSAVPIINPQTGQRFQGKSSTGNEADDAMSEAHASSGSHEQQQRGMQEMGTSKSTPNALSDMAATPTIASSVSAPTGLNQQQGH</sequence>
<dbReference type="SMART" id="SM00360">
    <property type="entry name" value="RRM"/>
    <property type="match status" value="1"/>
</dbReference>
<dbReference type="InterPro" id="IPR012677">
    <property type="entry name" value="Nucleotide-bd_a/b_plait_sf"/>
</dbReference>
<dbReference type="OrthoDB" id="271725at2759"/>
<evidence type="ECO:0000259" key="5">
    <source>
        <dbReference type="PROSITE" id="PS50102"/>
    </source>
</evidence>
<dbReference type="PROSITE" id="PS50102">
    <property type="entry name" value="RRM"/>
    <property type="match status" value="1"/>
</dbReference>
<dbReference type="Gene3D" id="3.30.70.330">
    <property type="match status" value="1"/>
</dbReference>
<evidence type="ECO:0000256" key="2">
    <source>
        <dbReference type="ARBA" id="ARBA00022884"/>
    </source>
</evidence>
<evidence type="ECO:0000256" key="1">
    <source>
        <dbReference type="ARBA" id="ARBA00022737"/>
    </source>
</evidence>
<keyword evidence="1" id="KW-0677">Repeat</keyword>
<dbReference type="SUPFAM" id="SSF54928">
    <property type="entry name" value="RNA-binding domain, RBD"/>
    <property type="match status" value="1"/>
</dbReference>
<dbReference type="PANTHER" id="PTHR24012">
    <property type="entry name" value="RNA BINDING PROTEIN"/>
    <property type="match status" value="1"/>
</dbReference>
<dbReference type="Pfam" id="PF00076">
    <property type="entry name" value="RRM_1"/>
    <property type="match status" value="1"/>
</dbReference>
<dbReference type="Proteomes" id="UP000245884">
    <property type="component" value="Unassembled WGS sequence"/>
</dbReference>
<feature type="compositionally biased region" description="Polar residues" evidence="4">
    <location>
        <begin position="558"/>
        <end position="575"/>
    </location>
</feature>
<gene>
    <name evidence="6" type="ORF">BDZ90DRAFT_6777</name>
</gene>
<feature type="compositionally biased region" description="Polar residues" evidence="4">
    <location>
        <begin position="499"/>
        <end position="514"/>
    </location>
</feature>
<dbReference type="InterPro" id="IPR000504">
    <property type="entry name" value="RRM_dom"/>
</dbReference>
<dbReference type="GeneID" id="37031595"/>
<evidence type="ECO:0000256" key="3">
    <source>
        <dbReference type="PROSITE-ProRule" id="PRU00176"/>
    </source>
</evidence>
<accession>A0A316V1Y6</accession>
<feature type="domain" description="RRM" evidence="5">
    <location>
        <begin position="43"/>
        <end position="121"/>
    </location>
</feature>
<evidence type="ECO:0000313" key="6">
    <source>
        <dbReference type="EMBL" id="PWN30193.1"/>
    </source>
</evidence>
<feature type="compositionally biased region" description="Polar residues" evidence="4">
    <location>
        <begin position="524"/>
        <end position="549"/>
    </location>
</feature>
<dbReference type="RefSeq" id="XP_025364805.1">
    <property type="nucleotide sequence ID" value="XM_025509772.1"/>
</dbReference>
<keyword evidence="7" id="KW-1185">Reference proteome</keyword>
<evidence type="ECO:0000256" key="4">
    <source>
        <dbReference type="SAM" id="MobiDB-lite"/>
    </source>
</evidence>
<dbReference type="InterPro" id="IPR035979">
    <property type="entry name" value="RBD_domain_sf"/>
</dbReference>
<name>A0A316V1Y6_9BASI</name>
<dbReference type="EMBL" id="KZ819662">
    <property type="protein sequence ID" value="PWN30193.1"/>
    <property type="molecule type" value="Genomic_DNA"/>
</dbReference>
<organism evidence="6 7">
    <name type="scientific">Jaminaea rosea</name>
    <dbReference type="NCBI Taxonomy" id="1569628"/>
    <lineage>
        <taxon>Eukaryota</taxon>
        <taxon>Fungi</taxon>
        <taxon>Dikarya</taxon>
        <taxon>Basidiomycota</taxon>
        <taxon>Ustilaginomycotina</taxon>
        <taxon>Exobasidiomycetes</taxon>
        <taxon>Microstromatales</taxon>
        <taxon>Microstromatales incertae sedis</taxon>
        <taxon>Jaminaea</taxon>
    </lineage>
</organism>
<protein>
    <recommendedName>
        <fullName evidence="5">RRM domain-containing protein</fullName>
    </recommendedName>
</protein>
<feature type="region of interest" description="Disordered" evidence="4">
    <location>
        <begin position="499"/>
        <end position="575"/>
    </location>
</feature>
<dbReference type="AlphaFoldDB" id="A0A316V1Y6"/>
<proteinExistence type="predicted"/>
<evidence type="ECO:0000313" key="7">
    <source>
        <dbReference type="Proteomes" id="UP000245884"/>
    </source>
</evidence>